<name>A0A1R3IZD2_COCAP</name>
<protein>
    <submittedName>
        <fullName evidence="2">Uncharacterized protein</fullName>
    </submittedName>
</protein>
<accession>A0A1R3IZD2</accession>
<organism evidence="2 3">
    <name type="scientific">Corchorus capsularis</name>
    <name type="common">Jute</name>
    <dbReference type="NCBI Taxonomy" id="210143"/>
    <lineage>
        <taxon>Eukaryota</taxon>
        <taxon>Viridiplantae</taxon>
        <taxon>Streptophyta</taxon>
        <taxon>Embryophyta</taxon>
        <taxon>Tracheophyta</taxon>
        <taxon>Spermatophyta</taxon>
        <taxon>Magnoliopsida</taxon>
        <taxon>eudicotyledons</taxon>
        <taxon>Gunneridae</taxon>
        <taxon>Pentapetalae</taxon>
        <taxon>rosids</taxon>
        <taxon>malvids</taxon>
        <taxon>Malvales</taxon>
        <taxon>Malvaceae</taxon>
        <taxon>Grewioideae</taxon>
        <taxon>Apeibeae</taxon>
        <taxon>Corchorus</taxon>
    </lineage>
</organism>
<dbReference type="Proteomes" id="UP000188268">
    <property type="component" value="Unassembled WGS sequence"/>
</dbReference>
<evidence type="ECO:0000313" key="2">
    <source>
        <dbReference type="EMBL" id="OMO87923.1"/>
    </source>
</evidence>
<evidence type="ECO:0000256" key="1">
    <source>
        <dbReference type="SAM" id="MobiDB-lite"/>
    </source>
</evidence>
<evidence type="ECO:0000313" key="3">
    <source>
        <dbReference type="Proteomes" id="UP000188268"/>
    </source>
</evidence>
<feature type="compositionally biased region" description="Basic and acidic residues" evidence="1">
    <location>
        <begin position="12"/>
        <end position="23"/>
    </location>
</feature>
<comment type="caution">
    <text evidence="2">The sequence shown here is derived from an EMBL/GenBank/DDBJ whole genome shotgun (WGS) entry which is preliminary data.</text>
</comment>
<dbReference type="EMBL" id="AWWV01009135">
    <property type="protein sequence ID" value="OMO87923.1"/>
    <property type="molecule type" value="Genomic_DNA"/>
</dbReference>
<feature type="region of interest" description="Disordered" evidence="1">
    <location>
        <begin position="1"/>
        <end position="23"/>
    </location>
</feature>
<gene>
    <name evidence="2" type="ORF">CCACVL1_08653</name>
</gene>
<reference evidence="2 3" key="1">
    <citation type="submission" date="2013-09" db="EMBL/GenBank/DDBJ databases">
        <title>Corchorus capsularis genome sequencing.</title>
        <authorList>
            <person name="Alam M."/>
            <person name="Haque M.S."/>
            <person name="Islam M.S."/>
            <person name="Emdad E.M."/>
            <person name="Islam M.M."/>
            <person name="Ahmed B."/>
            <person name="Halim A."/>
            <person name="Hossen Q.M.M."/>
            <person name="Hossain M.Z."/>
            <person name="Ahmed R."/>
            <person name="Khan M.M."/>
            <person name="Islam R."/>
            <person name="Rashid M.M."/>
            <person name="Khan S.A."/>
            <person name="Rahman M.S."/>
            <person name="Alam M."/>
        </authorList>
    </citation>
    <scope>NUCLEOTIDE SEQUENCE [LARGE SCALE GENOMIC DNA]</scope>
    <source>
        <strain evidence="3">cv. CVL-1</strain>
        <tissue evidence="2">Whole seedling</tissue>
    </source>
</reference>
<dbReference type="Gramene" id="OMO87923">
    <property type="protein sequence ID" value="OMO87923"/>
    <property type="gene ID" value="CCACVL1_08653"/>
</dbReference>
<dbReference type="AlphaFoldDB" id="A0A1R3IZD2"/>
<keyword evidence="3" id="KW-1185">Reference proteome</keyword>
<sequence>MALIKKKGAGPVERKMEFGKENN</sequence>
<proteinExistence type="predicted"/>